<dbReference type="InterPro" id="IPR036236">
    <property type="entry name" value="Znf_C2H2_sf"/>
</dbReference>
<dbReference type="PROSITE" id="PS00028">
    <property type="entry name" value="ZINC_FINGER_C2H2_1"/>
    <property type="match status" value="4"/>
</dbReference>
<keyword evidence="11" id="KW-0539">Nucleus</keyword>
<evidence type="ECO:0000256" key="1">
    <source>
        <dbReference type="ARBA" id="ARBA00004123"/>
    </source>
</evidence>
<dbReference type="Ensembl" id="ENSEBUT00000014253.1">
    <property type="protein sequence ID" value="ENSEBUP00000013677.1"/>
    <property type="gene ID" value="ENSEBUG00000008628.1"/>
</dbReference>
<dbReference type="GO" id="GO:0005634">
    <property type="term" value="C:nucleus"/>
    <property type="evidence" value="ECO:0007669"/>
    <property type="project" value="UniProtKB-SubCell"/>
</dbReference>
<dbReference type="GeneTree" id="ENSGT00940000157406"/>
<dbReference type="Gene3D" id="3.30.160.60">
    <property type="entry name" value="Classic Zinc Finger"/>
    <property type="match status" value="4"/>
</dbReference>
<evidence type="ECO:0000256" key="8">
    <source>
        <dbReference type="ARBA" id="ARBA00023015"/>
    </source>
</evidence>
<reference evidence="15" key="2">
    <citation type="submission" date="2025-09" db="UniProtKB">
        <authorList>
            <consortium name="Ensembl"/>
        </authorList>
    </citation>
    <scope>IDENTIFICATION</scope>
</reference>
<keyword evidence="4" id="KW-0479">Metal-binding</keyword>
<comment type="subcellular location">
    <subcellularLocation>
        <location evidence="1">Nucleus</location>
    </subcellularLocation>
</comment>
<feature type="compositionally biased region" description="Basic and acidic residues" evidence="13">
    <location>
        <begin position="1"/>
        <end position="10"/>
    </location>
</feature>
<evidence type="ECO:0000256" key="9">
    <source>
        <dbReference type="ARBA" id="ARBA00023125"/>
    </source>
</evidence>
<sequence length="612" mass="67659">MCITKLPEKEHKKKKETSGQSPRKERIDGVSAVAAKGPKNFVCTICPAAFRTNYHLQRHVLIHTGEKPFQCRQCNMRFIQKYLLQRHERIHSGEKPFACGECGMRFIQKYHLERHKRTHSGEKPYICEYCNQYYSRTDQLAKHKRMCHEGAFDTKVAEGETELHSLQYANVQMVPSDIGIQKSWRRKIGLSQRTSRPRPNSNSQIKKEVSSVECTVENCALDKWQNGNAGSDDCKVAVDMTSAEATCPVGSELLIPQLPLKRFTEGQMHSASSALRRNGNVIGGKSKGTVHLPQDSKVHGDTCETKLPQVHDKSVEVEASRTACSDAMHFLKKRRYLQAATGTVLNGGPETCTMQHVSPVQATNQSRTPVQETGLTLDTTATFPDAKCDVDKSGSGIPDEVLQTILDHCFIKEDINFGIVGAHLVPQGMGLEFLPCTEPVDVTSQSSSPGKAATLHEYYKYLQQALERSSKNDHLYPPSSSLLSASPRPPLPADYTPLLFPSSDSLQSTLPHPSAADLALYWAPTKPQGFSFGFKPPTFSLPDSTREISSLTQDTMDISGASKKADEVQCCAFDDLEGMLPHAFPLTGIGNMHAAQQPFPAKAKTPCNILPY</sequence>
<evidence type="ECO:0000256" key="11">
    <source>
        <dbReference type="ARBA" id="ARBA00023242"/>
    </source>
</evidence>
<protein>
    <submittedName>
        <fullName evidence="15">Zinc finger protein 148</fullName>
    </submittedName>
</protein>
<feature type="domain" description="C2H2-type" evidence="14">
    <location>
        <begin position="41"/>
        <end position="68"/>
    </location>
</feature>
<evidence type="ECO:0000256" key="7">
    <source>
        <dbReference type="ARBA" id="ARBA00022833"/>
    </source>
</evidence>
<feature type="domain" description="C2H2-type" evidence="14">
    <location>
        <begin position="125"/>
        <end position="153"/>
    </location>
</feature>
<proteinExistence type="inferred from homology"/>
<evidence type="ECO:0000256" key="6">
    <source>
        <dbReference type="ARBA" id="ARBA00022771"/>
    </source>
</evidence>
<dbReference type="InterPro" id="IPR013087">
    <property type="entry name" value="Znf_C2H2_type"/>
</dbReference>
<keyword evidence="7" id="KW-0862">Zinc</keyword>
<accession>A0A8C4QEK5</accession>
<evidence type="ECO:0000256" key="12">
    <source>
        <dbReference type="PROSITE-ProRule" id="PRU00042"/>
    </source>
</evidence>
<feature type="domain" description="C2H2-type" evidence="14">
    <location>
        <begin position="69"/>
        <end position="96"/>
    </location>
</feature>
<evidence type="ECO:0000256" key="13">
    <source>
        <dbReference type="SAM" id="MobiDB-lite"/>
    </source>
</evidence>
<feature type="region of interest" description="Disordered" evidence="13">
    <location>
        <begin position="1"/>
        <end position="27"/>
    </location>
</feature>
<dbReference type="AlphaFoldDB" id="A0A8C4QEK5"/>
<dbReference type="SMART" id="SM00355">
    <property type="entry name" value="ZnF_C2H2"/>
    <property type="match status" value="4"/>
</dbReference>
<dbReference type="OMA" id="KRMCHEG"/>
<evidence type="ECO:0000313" key="15">
    <source>
        <dbReference type="Ensembl" id="ENSEBUP00000013677.1"/>
    </source>
</evidence>
<keyword evidence="8" id="KW-0805">Transcription regulation</keyword>
<evidence type="ECO:0000256" key="10">
    <source>
        <dbReference type="ARBA" id="ARBA00023163"/>
    </source>
</evidence>
<comment type="similarity">
    <text evidence="2">Belongs to the krueppel C2H2-type zinc-finger protein family.</text>
</comment>
<dbReference type="PANTHER" id="PTHR23235:SF155">
    <property type="entry name" value="EARLY GROWTH RESPONSE 4-RELATED"/>
    <property type="match status" value="1"/>
</dbReference>
<dbReference type="SUPFAM" id="SSF57667">
    <property type="entry name" value="beta-beta-alpha zinc fingers"/>
    <property type="match status" value="2"/>
</dbReference>
<dbReference type="FunFam" id="3.30.160.60:FF:000042">
    <property type="entry name" value="Zinc finger protein 148"/>
    <property type="match status" value="2"/>
</dbReference>
<keyword evidence="10" id="KW-0804">Transcription</keyword>
<dbReference type="PANTHER" id="PTHR23235">
    <property type="entry name" value="KRUEPPEL-LIKE TRANSCRIPTION FACTOR"/>
    <property type="match status" value="1"/>
</dbReference>
<reference evidence="15" key="1">
    <citation type="submission" date="2025-08" db="UniProtKB">
        <authorList>
            <consortium name="Ensembl"/>
        </authorList>
    </citation>
    <scope>IDENTIFICATION</scope>
</reference>
<dbReference type="FunFam" id="3.30.160.60:FF:000067">
    <property type="entry name" value="Vascular endothelial zinc finger 1"/>
    <property type="match status" value="1"/>
</dbReference>
<dbReference type="Proteomes" id="UP000694388">
    <property type="component" value="Unplaced"/>
</dbReference>
<evidence type="ECO:0000256" key="5">
    <source>
        <dbReference type="ARBA" id="ARBA00022737"/>
    </source>
</evidence>
<evidence type="ECO:0000256" key="4">
    <source>
        <dbReference type="ARBA" id="ARBA00022723"/>
    </source>
</evidence>
<dbReference type="PROSITE" id="PS50157">
    <property type="entry name" value="ZINC_FINGER_C2H2_2"/>
    <property type="match status" value="4"/>
</dbReference>
<keyword evidence="3" id="KW-0678">Repressor</keyword>
<name>A0A8C4QEK5_EPTBU</name>
<dbReference type="GO" id="GO:0000981">
    <property type="term" value="F:DNA-binding transcription factor activity, RNA polymerase II-specific"/>
    <property type="evidence" value="ECO:0007669"/>
    <property type="project" value="TreeGrafter"/>
</dbReference>
<dbReference type="Pfam" id="PF00096">
    <property type="entry name" value="zf-C2H2"/>
    <property type="match status" value="3"/>
</dbReference>
<dbReference type="GO" id="GO:0008270">
    <property type="term" value="F:zinc ion binding"/>
    <property type="evidence" value="ECO:0007669"/>
    <property type="project" value="UniProtKB-KW"/>
</dbReference>
<evidence type="ECO:0000259" key="14">
    <source>
        <dbReference type="PROSITE" id="PS50157"/>
    </source>
</evidence>
<dbReference type="GO" id="GO:0000978">
    <property type="term" value="F:RNA polymerase II cis-regulatory region sequence-specific DNA binding"/>
    <property type="evidence" value="ECO:0007669"/>
    <property type="project" value="TreeGrafter"/>
</dbReference>
<keyword evidence="6 12" id="KW-0863">Zinc-finger</keyword>
<feature type="domain" description="C2H2-type" evidence="14">
    <location>
        <begin position="97"/>
        <end position="124"/>
    </location>
</feature>
<keyword evidence="9" id="KW-0238">DNA-binding</keyword>
<evidence type="ECO:0000256" key="3">
    <source>
        <dbReference type="ARBA" id="ARBA00022491"/>
    </source>
</evidence>
<organism evidence="15 16">
    <name type="scientific">Eptatretus burgeri</name>
    <name type="common">Inshore hagfish</name>
    <dbReference type="NCBI Taxonomy" id="7764"/>
    <lineage>
        <taxon>Eukaryota</taxon>
        <taxon>Metazoa</taxon>
        <taxon>Chordata</taxon>
        <taxon>Craniata</taxon>
        <taxon>Vertebrata</taxon>
        <taxon>Cyclostomata</taxon>
        <taxon>Myxini</taxon>
        <taxon>Myxiniformes</taxon>
        <taxon>Myxinidae</taxon>
        <taxon>Eptatretinae</taxon>
        <taxon>Eptatretus</taxon>
    </lineage>
</organism>
<keyword evidence="5" id="KW-0677">Repeat</keyword>
<evidence type="ECO:0000313" key="16">
    <source>
        <dbReference type="Proteomes" id="UP000694388"/>
    </source>
</evidence>
<evidence type="ECO:0000256" key="2">
    <source>
        <dbReference type="ARBA" id="ARBA00006991"/>
    </source>
</evidence>
<keyword evidence="16" id="KW-1185">Reference proteome</keyword>